<gene>
    <name evidence="1" type="ORF">PSRA_1039</name>
</gene>
<dbReference type="OrthoDB" id="9781769at2"/>
<evidence type="ECO:0000313" key="2">
    <source>
        <dbReference type="Proteomes" id="UP000216725"/>
    </source>
</evidence>
<dbReference type="InterPro" id="IPR023198">
    <property type="entry name" value="PGP-like_dom2"/>
</dbReference>
<dbReference type="Proteomes" id="UP000216725">
    <property type="component" value="Unassembled WGS sequence"/>
</dbReference>
<dbReference type="SUPFAM" id="SSF56784">
    <property type="entry name" value="HAD-like"/>
    <property type="match status" value="1"/>
</dbReference>
<comment type="caution">
    <text evidence="1">The sequence shown here is derived from an EMBL/GenBank/DDBJ whole genome shotgun (WGS) entry which is preliminary data.</text>
</comment>
<reference evidence="1 2" key="1">
    <citation type="journal article" date="2017" name="BMC Genomics">
        <title>Comparative genomic and phylogenomic analyses of the Bifidobacteriaceae family.</title>
        <authorList>
            <person name="Lugli G.A."/>
            <person name="Milani C."/>
            <person name="Turroni F."/>
            <person name="Duranti S."/>
            <person name="Mancabelli L."/>
            <person name="Mangifesta M."/>
            <person name="Ferrario C."/>
            <person name="Modesto M."/>
            <person name="Mattarelli P."/>
            <person name="Jiri K."/>
            <person name="van Sinderen D."/>
            <person name="Ventura M."/>
        </authorList>
    </citation>
    <scope>NUCLEOTIDE SEQUENCE [LARGE SCALE GENOMIC DNA]</scope>
    <source>
        <strain evidence="1 2">DSM 24742</strain>
    </source>
</reference>
<name>A0A261EXQ8_9BIFI</name>
<dbReference type="SFLD" id="SFLDS00003">
    <property type="entry name" value="Haloacid_Dehalogenase"/>
    <property type="match status" value="1"/>
</dbReference>
<accession>A0A261EXQ8</accession>
<proteinExistence type="predicted"/>
<evidence type="ECO:0008006" key="3">
    <source>
        <dbReference type="Google" id="ProtNLM"/>
    </source>
</evidence>
<protein>
    <recommendedName>
        <fullName evidence="3">Haloacid dehalogenase</fullName>
    </recommendedName>
</protein>
<evidence type="ECO:0000313" key="1">
    <source>
        <dbReference type="EMBL" id="OZG51642.1"/>
    </source>
</evidence>
<keyword evidence="2" id="KW-1185">Reference proteome</keyword>
<dbReference type="InterPro" id="IPR036412">
    <property type="entry name" value="HAD-like_sf"/>
</dbReference>
<dbReference type="AlphaFoldDB" id="A0A261EXQ8"/>
<dbReference type="EMBL" id="MWWR01000007">
    <property type="protein sequence ID" value="OZG51642.1"/>
    <property type="molecule type" value="Genomic_DNA"/>
</dbReference>
<organism evidence="1 2">
    <name type="scientific">Pseudoscardovia radai</name>
    <dbReference type="NCBI Taxonomy" id="987066"/>
    <lineage>
        <taxon>Bacteria</taxon>
        <taxon>Bacillati</taxon>
        <taxon>Actinomycetota</taxon>
        <taxon>Actinomycetes</taxon>
        <taxon>Bifidobacteriales</taxon>
        <taxon>Bifidobacteriaceae</taxon>
        <taxon>Pseudoscardovia</taxon>
    </lineage>
</organism>
<dbReference type="InterPro" id="IPR023214">
    <property type="entry name" value="HAD_sf"/>
</dbReference>
<sequence length="228" mass="24440">MTVSASPTTHPVRVILWDIDKTLLLSDKRVNLFDNAFEELFGHPRPDDATISKGGKVDGQIAREYLALENSDDFDGYMRALNRISVEYYTRNPLSCVPGVPATLRATLDAGVINGLYTGNTPERASVKLTTAGIAPDEYFNGFAHGAAFCQGYSGNRLDGVPAVLAAFDPADVLIAGDTPRDYALAQAVGCRFWQVGETPIDDAAGIRVGRGHDFTGADGEGFLAALR</sequence>
<dbReference type="RefSeq" id="WP_094660853.1">
    <property type="nucleotide sequence ID" value="NZ_MWWR01000007.1"/>
</dbReference>
<dbReference type="Gene3D" id="3.40.50.1000">
    <property type="entry name" value="HAD superfamily/HAD-like"/>
    <property type="match status" value="1"/>
</dbReference>
<dbReference type="Gene3D" id="1.10.150.240">
    <property type="entry name" value="Putative phosphatase, domain 2"/>
    <property type="match status" value="1"/>
</dbReference>
<dbReference type="SFLD" id="SFLDG01129">
    <property type="entry name" value="C1.5:_HAD__Beta-PGM__Phosphata"/>
    <property type="match status" value="1"/>
</dbReference>